<evidence type="ECO:0000256" key="5">
    <source>
        <dbReference type="SAM" id="MobiDB-lite"/>
    </source>
</evidence>
<dbReference type="PANTHER" id="PTHR10903">
    <property type="entry name" value="GTPASE, IMAP FAMILY MEMBER-RELATED"/>
    <property type="match status" value="1"/>
</dbReference>
<dbReference type="InterPro" id="IPR057051">
    <property type="entry name" value="PARP14_RPM_1"/>
</dbReference>
<feature type="coiled-coil region" evidence="4">
    <location>
        <begin position="314"/>
        <end position="341"/>
    </location>
</feature>
<feature type="region of interest" description="Disordered" evidence="5">
    <location>
        <begin position="84"/>
        <end position="105"/>
    </location>
</feature>
<dbReference type="PROSITE" id="PS51720">
    <property type="entry name" value="G_AIG1"/>
    <property type="match status" value="1"/>
</dbReference>
<dbReference type="GO" id="GO:0005525">
    <property type="term" value="F:GTP binding"/>
    <property type="evidence" value="ECO:0007669"/>
    <property type="project" value="UniProtKB-KW"/>
</dbReference>
<proteinExistence type="inferred from homology"/>
<dbReference type="Gene3D" id="3.40.50.300">
    <property type="entry name" value="P-loop containing nucleotide triphosphate hydrolases"/>
    <property type="match status" value="1"/>
</dbReference>
<dbReference type="Ensembl" id="ENSPRET00000012141.1">
    <property type="protein sequence ID" value="ENSPREP00000012008.1"/>
    <property type="gene ID" value="ENSPREG00000008166.1"/>
</dbReference>
<reference evidence="7" key="2">
    <citation type="submission" date="2025-08" db="UniProtKB">
        <authorList>
            <consortium name="Ensembl"/>
        </authorList>
    </citation>
    <scope>IDENTIFICATION</scope>
    <source>
        <strain evidence="7">Guanapo</strain>
    </source>
</reference>
<keyword evidence="8" id="KW-1185">Reference proteome</keyword>
<name>A0A3P9NRB0_POERE</name>
<keyword evidence="3" id="KW-0342">GTP-binding</keyword>
<evidence type="ECO:0000313" key="7">
    <source>
        <dbReference type="Ensembl" id="ENSPREP00000012008.1"/>
    </source>
</evidence>
<evidence type="ECO:0000256" key="3">
    <source>
        <dbReference type="ARBA" id="ARBA00023134"/>
    </source>
</evidence>
<dbReference type="Pfam" id="PF23222">
    <property type="entry name" value="RRM_PARP14_1"/>
    <property type="match status" value="1"/>
</dbReference>
<keyword evidence="2" id="KW-0547">Nucleotide-binding</keyword>
<feature type="domain" description="AIG1-type G" evidence="6">
    <location>
        <begin position="113"/>
        <end position="321"/>
    </location>
</feature>
<dbReference type="Bgee" id="ENSPREG00000008166">
    <property type="expression patterns" value="Expressed in head and 1 other cell type or tissue"/>
</dbReference>
<accession>A0A3P9NRB0</accession>
<reference evidence="8" key="1">
    <citation type="submission" date="2013-11" db="EMBL/GenBank/DDBJ databases">
        <title>The genomic landscape of the Guanapo guppy.</title>
        <authorList>
            <person name="Kuenstner A."/>
            <person name="Dreyer C."/>
        </authorList>
    </citation>
    <scope>NUCLEOTIDE SEQUENCE</scope>
    <source>
        <strain evidence="8">Guanapo</strain>
    </source>
</reference>
<dbReference type="InterPro" id="IPR027417">
    <property type="entry name" value="P-loop_NTPase"/>
</dbReference>
<dbReference type="Proteomes" id="UP000242638">
    <property type="component" value="Unassembled WGS sequence"/>
</dbReference>
<evidence type="ECO:0000259" key="6">
    <source>
        <dbReference type="PROSITE" id="PS51720"/>
    </source>
</evidence>
<dbReference type="Gene3D" id="3.30.70.330">
    <property type="match status" value="1"/>
</dbReference>
<dbReference type="CDD" id="cd01852">
    <property type="entry name" value="AIG1"/>
    <property type="match status" value="1"/>
</dbReference>
<dbReference type="InterPro" id="IPR045058">
    <property type="entry name" value="GIMA/IAN/Toc"/>
</dbReference>
<dbReference type="AlphaFoldDB" id="A0A3P9NRB0"/>
<evidence type="ECO:0000313" key="8">
    <source>
        <dbReference type="Proteomes" id="UP000242638"/>
    </source>
</evidence>
<dbReference type="InterPro" id="IPR006703">
    <property type="entry name" value="G_AIG1"/>
</dbReference>
<dbReference type="PANTHER" id="PTHR10903:SF62">
    <property type="entry name" value="GTPASE IMAP FAMILY MEMBER 4-LIKE-RELATED"/>
    <property type="match status" value="1"/>
</dbReference>
<dbReference type="SUPFAM" id="SSF52540">
    <property type="entry name" value="P-loop containing nucleoside triphosphate hydrolases"/>
    <property type="match status" value="1"/>
</dbReference>
<dbReference type="OMA" id="CEIREKS"/>
<evidence type="ECO:0000256" key="4">
    <source>
        <dbReference type="SAM" id="Coils"/>
    </source>
</evidence>
<reference evidence="7" key="3">
    <citation type="submission" date="2025-09" db="UniProtKB">
        <authorList>
            <consortium name="Ensembl"/>
        </authorList>
    </citation>
    <scope>IDENTIFICATION</scope>
    <source>
        <strain evidence="7">Guanapo</strain>
    </source>
</reference>
<feature type="region of interest" description="Disordered" evidence="5">
    <location>
        <begin position="407"/>
        <end position="440"/>
    </location>
</feature>
<dbReference type="GeneTree" id="ENSGT01150000286992"/>
<comment type="similarity">
    <text evidence="1">Belongs to the TRAFAC class TrmE-Era-EngA-EngB-Septin-like GTPase superfamily. AIG1/Toc34/Toc159-like paraseptin GTPase family. IAN subfamily.</text>
</comment>
<keyword evidence="4" id="KW-0175">Coiled coil</keyword>
<dbReference type="STRING" id="8081.ENSPREP00000012008"/>
<organism evidence="7 8">
    <name type="scientific">Poecilia reticulata</name>
    <name type="common">Guppy</name>
    <name type="synonym">Acanthophacelus reticulatus</name>
    <dbReference type="NCBI Taxonomy" id="8081"/>
    <lineage>
        <taxon>Eukaryota</taxon>
        <taxon>Metazoa</taxon>
        <taxon>Chordata</taxon>
        <taxon>Craniata</taxon>
        <taxon>Vertebrata</taxon>
        <taxon>Euteleostomi</taxon>
        <taxon>Actinopterygii</taxon>
        <taxon>Neopterygii</taxon>
        <taxon>Teleostei</taxon>
        <taxon>Neoteleostei</taxon>
        <taxon>Acanthomorphata</taxon>
        <taxon>Ovalentaria</taxon>
        <taxon>Atherinomorphae</taxon>
        <taxon>Cyprinodontiformes</taxon>
        <taxon>Poeciliidae</taxon>
        <taxon>Poeciliinae</taxon>
        <taxon>Poecilia</taxon>
    </lineage>
</organism>
<dbReference type="InterPro" id="IPR012677">
    <property type="entry name" value="Nucleotide-bd_a/b_plait_sf"/>
</dbReference>
<protein>
    <recommendedName>
        <fullName evidence="6">AIG1-type G domain-containing protein</fullName>
    </recommendedName>
</protein>
<dbReference type="FunFam" id="3.40.50.300:FF:000366">
    <property type="entry name" value="GTPase, IMAP family member 2"/>
    <property type="match status" value="1"/>
</dbReference>
<feature type="compositionally biased region" description="Polar residues" evidence="5">
    <location>
        <begin position="84"/>
        <end position="97"/>
    </location>
</feature>
<evidence type="ECO:0000256" key="1">
    <source>
        <dbReference type="ARBA" id="ARBA00008535"/>
    </source>
</evidence>
<sequence>MMEATGQYLVYLTCDSVLSDENKKKLQTYLLIRRKSGGGECGTLTAVAESYYCVAFKEQKDQQQVLRRRKHTVELSDGPLVFTATDSLPTPSSSQKSEPAEQNIKSTTSLPNVFTRRIVVLGKTGAGKSSLANTLLGENVCKPDDSAVSGTSQCQAESRTVNGRSIKLIDTPGFFDTIRSEEVMKEEIMKCMIETAPGPHVFMIVLKVDKYTKQEIEIINKLTEYFSDEALKFTIVLFTHGDQLLEGTTIEQFVSESPDLNELVKKCGNRCNVIDNKYWKYSLDRYRSNKVQVNEILNTIDKIIEENGGKHYSQEVLETMSRELEEEQQRLKQESPNLSTAEVEKKAKAVVQEKWSHYVFRVSKEVLLKTFLSGGKNLMTDDPLFLAIKVGVTGAMAAAVARRAGSAGGAGASVKEEDSAEGRAAAEGAVVAGEKSAAIK</sequence>
<evidence type="ECO:0000256" key="2">
    <source>
        <dbReference type="ARBA" id="ARBA00022741"/>
    </source>
</evidence>
<feature type="compositionally biased region" description="Low complexity" evidence="5">
    <location>
        <begin position="422"/>
        <end position="440"/>
    </location>
</feature>
<dbReference type="Pfam" id="PF04548">
    <property type="entry name" value="AIG1"/>
    <property type="match status" value="1"/>
</dbReference>